<dbReference type="EMBL" id="AP027734">
    <property type="protein sequence ID" value="BDZ54890.1"/>
    <property type="molecule type" value="Genomic_DNA"/>
</dbReference>
<feature type="compositionally biased region" description="Basic and acidic residues" evidence="1">
    <location>
        <begin position="187"/>
        <end position="200"/>
    </location>
</feature>
<protein>
    <submittedName>
        <fullName evidence="2">Uncharacterized protein</fullName>
    </submittedName>
</protein>
<organism evidence="2 3">
    <name type="scientific">Agromyces marinus</name>
    <dbReference type="NCBI Taxonomy" id="1389020"/>
    <lineage>
        <taxon>Bacteria</taxon>
        <taxon>Bacillati</taxon>
        <taxon>Actinomycetota</taxon>
        <taxon>Actinomycetes</taxon>
        <taxon>Micrococcales</taxon>
        <taxon>Microbacteriaceae</taxon>
        <taxon>Agromyces</taxon>
    </lineage>
</organism>
<evidence type="ECO:0000313" key="2">
    <source>
        <dbReference type="EMBL" id="BDZ54890.1"/>
    </source>
</evidence>
<feature type="compositionally biased region" description="Basic residues" evidence="1">
    <location>
        <begin position="225"/>
        <end position="247"/>
    </location>
</feature>
<reference evidence="3" key="1">
    <citation type="journal article" date="2019" name="Int. J. Syst. Evol. Microbiol.">
        <title>The Global Catalogue of Microorganisms (GCM) 10K type strain sequencing project: providing services to taxonomists for standard genome sequencing and annotation.</title>
        <authorList>
            <consortium name="The Broad Institute Genomics Platform"/>
            <consortium name="The Broad Institute Genome Sequencing Center for Infectious Disease"/>
            <person name="Wu L."/>
            <person name="Ma J."/>
        </authorList>
    </citation>
    <scope>NUCLEOTIDE SEQUENCE [LARGE SCALE GENOMIC DNA]</scope>
    <source>
        <strain evidence="3">NBRC 109019</strain>
    </source>
</reference>
<feature type="region of interest" description="Disordered" evidence="1">
    <location>
        <begin position="183"/>
        <end position="247"/>
    </location>
</feature>
<keyword evidence="3" id="KW-1185">Reference proteome</keyword>
<proteinExistence type="predicted"/>
<evidence type="ECO:0000313" key="3">
    <source>
        <dbReference type="Proteomes" id="UP001321477"/>
    </source>
</evidence>
<dbReference type="Proteomes" id="UP001321477">
    <property type="component" value="Chromosome"/>
</dbReference>
<feature type="compositionally biased region" description="Basic and acidic residues" evidence="1">
    <location>
        <begin position="209"/>
        <end position="224"/>
    </location>
</feature>
<sequence>MRHASNQRGLLRAVQVGARRLQEQRPAGERWEEERIGVGEVVDRGARDIRVGHRRCVQEAADAAREQVGDGGIAHRVRLLESEPRRGVEVVEIGVHIEERQSDGRRSVADRRQATSVELASAVAAAVRTDVVVDEVRESQCIRDVGCEVVAGQRRVGIHPRGVGGDHRVPRRLQRMREVMGLEADAGELRPHTAKDRGDVVSEVPDELVGDRSLDDEVAAEPHRGHEHRKHRGIRSRTHERRRRLRQ</sequence>
<evidence type="ECO:0000256" key="1">
    <source>
        <dbReference type="SAM" id="MobiDB-lite"/>
    </source>
</evidence>
<gene>
    <name evidence="2" type="ORF">GCM10025870_19630</name>
</gene>
<name>A0ABM8H267_9MICO</name>
<accession>A0ABM8H267</accession>